<comment type="caution">
    <text evidence="1">The sequence shown here is derived from an EMBL/GenBank/DDBJ whole genome shotgun (WGS) entry which is preliminary data.</text>
</comment>
<sequence length="68" mass="7741">MWSTIANLKENLNKIALDVHEQDEEDEMFRIYGEESSVSDRWNSNGFVRSSGIRSPLTNGVDHVSISE</sequence>
<accession>A0A392TIE2</accession>
<dbReference type="Proteomes" id="UP000265520">
    <property type="component" value="Unassembled WGS sequence"/>
</dbReference>
<organism evidence="1 2">
    <name type="scientific">Trifolium medium</name>
    <dbReference type="NCBI Taxonomy" id="97028"/>
    <lineage>
        <taxon>Eukaryota</taxon>
        <taxon>Viridiplantae</taxon>
        <taxon>Streptophyta</taxon>
        <taxon>Embryophyta</taxon>
        <taxon>Tracheophyta</taxon>
        <taxon>Spermatophyta</taxon>
        <taxon>Magnoliopsida</taxon>
        <taxon>eudicotyledons</taxon>
        <taxon>Gunneridae</taxon>
        <taxon>Pentapetalae</taxon>
        <taxon>rosids</taxon>
        <taxon>fabids</taxon>
        <taxon>Fabales</taxon>
        <taxon>Fabaceae</taxon>
        <taxon>Papilionoideae</taxon>
        <taxon>50 kb inversion clade</taxon>
        <taxon>NPAAA clade</taxon>
        <taxon>Hologalegina</taxon>
        <taxon>IRL clade</taxon>
        <taxon>Trifolieae</taxon>
        <taxon>Trifolium</taxon>
    </lineage>
</organism>
<evidence type="ECO:0000313" key="1">
    <source>
        <dbReference type="EMBL" id="MCI60207.1"/>
    </source>
</evidence>
<evidence type="ECO:0000313" key="2">
    <source>
        <dbReference type="Proteomes" id="UP000265520"/>
    </source>
</evidence>
<dbReference type="EMBL" id="LXQA010577353">
    <property type="protein sequence ID" value="MCI60207.1"/>
    <property type="molecule type" value="Genomic_DNA"/>
</dbReference>
<keyword evidence="2" id="KW-1185">Reference proteome</keyword>
<dbReference type="AlphaFoldDB" id="A0A392TIE2"/>
<proteinExistence type="predicted"/>
<feature type="non-terminal residue" evidence="1">
    <location>
        <position position="68"/>
    </location>
</feature>
<reference evidence="1 2" key="1">
    <citation type="journal article" date="2018" name="Front. Plant Sci.">
        <title>Red Clover (Trifolium pratense) and Zigzag Clover (T. medium) - A Picture of Genomic Similarities and Differences.</title>
        <authorList>
            <person name="Dluhosova J."/>
            <person name="Istvanek J."/>
            <person name="Nedelnik J."/>
            <person name="Repkova J."/>
        </authorList>
    </citation>
    <scope>NUCLEOTIDE SEQUENCE [LARGE SCALE GENOMIC DNA]</scope>
    <source>
        <strain evidence="2">cv. 10/8</strain>
        <tissue evidence="1">Leaf</tissue>
    </source>
</reference>
<protein>
    <submittedName>
        <fullName evidence="1">Golgin candidate 3-like</fullName>
    </submittedName>
</protein>
<name>A0A392TIE2_9FABA</name>